<dbReference type="Proteomes" id="UP001501758">
    <property type="component" value="Unassembled WGS sequence"/>
</dbReference>
<comment type="caution">
    <text evidence="1">The sequence shown here is derived from an EMBL/GenBank/DDBJ whole genome shotgun (WGS) entry which is preliminary data.</text>
</comment>
<evidence type="ECO:0000313" key="2">
    <source>
        <dbReference type="Proteomes" id="UP001501758"/>
    </source>
</evidence>
<reference evidence="1 2" key="1">
    <citation type="journal article" date="2019" name="Int. J. Syst. Evol. Microbiol.">
        <title>The Global Catalogue of Microorganisms (GCM) 10K type strain sequencing project: providing services to taxonomists for standard genome sequencing and annotation.</title>
        <authorList>
            <consortium name="The Broad Institute Genomics Platform"/>
            <consortium name="The Broad Institute Genome Sequencing Center for Infectious Disease"/>
            <person name="Wu L."/>
            <person name="Ma J."/>
        </authorList>
    </citation>
    <scope>NUCLEOTIDE SEQUENCE [LARGE SCALE GENOMIC DNA]</scope>
    <source>
        <strain evidence="1 2">JCM 15974</strain>
    </source>
</reference>
<gene>
    <name evidence="1" type="ORF">GCM10009430_27040</name>
</gene>
<dbReference type="EMBL" id="BAAAGE010000002">
    <property type="protein sequence ID" value="GAA0723510.1"/>
    <property type="molecule type" value="Genomic_DNA"/>
</dbReference>
<sequence>MVFPAPRNPLNTVTGNFFEIFITIKTKIKYTCEIKVSNKNTNATMLLLMFSLLIIASNRINRLERIEKTLTKLKLFT</sequence>
<name>A0ABN1IY67_9FLAO</name>
<accession>A0ABN1IY67</accession>
<organism evidence="1 2">
    <name type="scientific">Aquimarina litoralis</name>
    <dbReference type="NCBI Taxonomy" id="584605"/>
    <lineage>
        <taxon>Bacteria</taxon>
        <taxon>Pseudomonadati</taxon>
        <taxon>Bacteroidota</taxon>
        <taxon>Flavobacteriia</taxon>
        <taxon>Flavobacteriales</taxon>
        <taxon>Flavobacteriaceae</taxon>
        <taxon>Aquimarina</taxon>
    </lineage>
</organism>
<evidence type="ECO:0000313" key="1">
    <source>
        <dbReference type="EMBL" id="GAA0723510.1"/>
    </source>
</evidence>
<proteinExistence type="predicted"/>
<protein>
    <submittedName>
        <fullName evidence="1">Uncharacterized protein</fullName>
    </submittedName>
</protein>
<keyword evidence="2" id="KW-1185">Reference proteome</keyword>